<accession>A0A177HVG5</accession>
<dbReference type="PATRIC" id="fig|1716141.3.peg.1817"/>
<dbReference type="AlphaFoldDB" id="A0A177HVG5"/>
<evidence type="ECO:0000313" key="2">
    <source>
        <dbReference type="Proteomes" id="UP000077381"/>
    </source>
</evidence>
<dbReference type="CDD" id="cd09873">
    <property type="entry name" value="PIN_Pae0151-like"/>
    <property type="match status" value="1"/>
</dbReference>
<dbReference type="Proteomes" id="UP000077381">
    <property type="component" value="Unassembled WGS sequence"/>
</dbReference>
<protein>
    <recommendedName>
        <fullName evidence="3">PIN domain-containing protein</fullName>
    </recommendedName>
</protein>
<keyword evidence="2" id="KW-1185">Reference proteome</keyword>
<organism evidence="1 2">
    <name type="scientific">Streptomyces jeddahensis</name>
    <dbReference type="NCBI Taxonomy" id="1716141"/>
    <lineage>
        <taxon>Bacteria</taxon>
        <taxon>Bacillati</taxon>
        <taxon>Actinomycetota</taxon>
        <taxon>Actinomycetes</taxon>
        <taxon>Kitasatosporales</taxon>
        <taxon>Streptomycetaceae</taxon>
        <taxon>Streptomyces</taxon>
    </lineage>
</organism>
<proteinExistence type="predicted"/>
<name>A0A177HVG5_9ACTN</name>
<comment type="caution">
    <text evidence="1">The sequence shown here is derived from an EMBL/GenBank/DDBJ whole genome shotgun (WGS) entry which is preliminary data.</text>
</comment>
<dbReference type="Gene3D" id="3.40.50.1010">
    <property type="entry name" value="5'-nuclease"/>
    <property type="match status" value="1"/>
</dbReference>
<dbReference type="InterPro" id="IPR044153">
    <property type="entry name" value="PIN_Pae0151-like"/>
</dbReference>
<dbReference type="InterPro" id="IPR029060">
    <property type="entry name" value="PIN-like_dom_sf"/>
</dbReference>
<evidence type="ECO:0000313" key="1">
    <source>
        <dbReference type="EMBL" id="OAH14895.1"/>
    </source>
</evidence>
<sequence length="62" mass="6591">MCATRCAPLTALPGRAWELRDNCTPYDASYIALAGALDVPLVTADSKLKGVPRARCVVEVIS</sequence>
<dbReference type="RefSeq" id="WP_067274195.1">
    <property type="nucleotide sequence ID" value="NZ_LOHS01000053.1"/>
</dbReference>
<gene>
    <name evidence="1" type="ORF">STSP_17320</name>
</gene>
<dbReference type="EMBL" id="LOHS01000053">
    <property type="protein sequence ID" value="OAH14895.1"/>
    <property type="molecule type" value="Genomic_DNA"/>
</dbReference>
<evidence type="ECO:0008006" key="3">
    <source>
        <dbReference type="Google" id="ProtNLM"/>
    </source>
</evidence>
<reference evidence="1 2" key="1">
    <citation type="submission" date="2015-12" db="EMBL/GenBank/DDBJ databases">
        <title>Genome sequence of Streptomyces sp. G25.</title>
        <authorList>
            <person name="Poehlein A."/>
            <person name="Roettig A."/>
            <person name="Hiessl S."/>
            <person name="Hauschild P."/>
            <person name="Schauer J."/>
            <person name="Madkour M.H."/>
            <person name="Al-Ansari A.M."/>
            <person name="Almakishah N.H."/>
            <person name="Steinbuechel A."/>
            <person name="Daniel R."/>
        </authorList>
    </citation>
    <scope>NUCLEOTIDE SEQUENCE [LARGE SCALE GENOMIC DNA]</scope>
    <source>
        <strain evidence="2">G25(2015)</strain>
    </source>
</reference>
<dbReference type="STRING" id="1716141.STSP_17320"/>
<dbReference type="SUPFAM" id="SSF88723">
    <property type="entry name" value="PIN domain-like"/>
    <property type="match status" value="1"/>
</dbReference>
<dbReference type="OrthoDB" id="4377304at2"/>